<organism evidence="1 2">
    <name type="scientific">Persea americana</name>
    <name type="common">Avocado</name>
    <dbReference type="NCBI Taxonomy" id="3435"/>
    <lineage>
        <taxon>Eukaryota</taxon>
        <taxon>Viridiplantae</taxon>
        <taxon>Streptophyta</taxon>
        <taxon>Embryophyta</taxon>
        <taxon>Tracheophyta</taxon>
        <taxon>Spermatophyta</taxon>
        <taxon>Magnoliopsida</taxon>
        <taxon>Magnoliidae</taxon>
        <taxon>Laurales</taxon>
        <taxon>Lauraceae</taxon>
        <taxon>Persea</taxon>
    </lineage>
</organism>
<proteinExistence type="predicted"/>
<evidence type="ECO:0000313" key="2">
    <source>
        <dbReference type="Proteomes" id="UP001234297"/>
    </source>
</evidence>
<evidence type="ECO:0000313" key="1">
    <source>
        <dbReference type="EMBL" id="KAJ8621754.1"/>
    </source>
</evidence>
<sequence>MKLHGIQSSVRLAKKKFKNLILGALQSHHRTKTAPQCVCSMVCVCDEATNVIAFAQKVSDCDEAKGESEKANRTLDGLGLIGCIGLTG</sequence>
<dbReference type="Proteomes" id="UP001234297">
    <property type="component" value="Chromosome 10"/>
</dbReference>
<protein>
    <submittedName>
        <fullName evidence="1">Uncharacterized protein</fullName>
    </submittedName>
</protein>
<dbReference type="EMBL" id="CM056818">
    <property type="protein sequence ID" value="KAJ8621754.1"/>
    <property type="molecule type" value="Genomic_DNA"/>
</dbReference>
<accession>A0ACC2KKQ0</accession>
<reference evidence="1 2" key="1">
    <citation type="journal article" date="2022" name="Hortic Res">
        <title>A haplotype resolved chromosomal level avocado genome allows analysis of novel avocado genes.</title>
        <authorList>
            <person name="Nath O."/>
            <person name="Fletcher S.J."/>
            <person name="Hayward A."/>
            <person name="Shaw L.M."/>
            <person name="Masouleh A.K."/>
            <person name="Furtado A."/>
            <person name="Henry R.J."/>
            <person name="Mitter N."/>
        </authorList>
    </citation>
    <scope>NUCLEOTIDE SEQUENCE [LARGE SCALE GENOMIC DNA]</scope>
    <source>
        <strain evidence="2">cv. Hass</strain>
    </source>
</reference>
<comment type="caution">
    <text evidence="1">The sequence shown here is derived from an EMBL/GenBank/DDBJ whole genome shotgun (WGS) entry which is preliminary data.</text>
</comment>
<keyword evidence="2" id="KW-1185">Reference proteome</keyword>
<gene>
    <name evidence="1" type="ORF">MRB53_030283</name>
</gene>
<name>A0ACC2KKQ0_PERAE</name>